<evidence type="ECO:0000256" key="3">
    <source>
        <dbReference type="ARBA" id="ARBA00074021"/>
    </source>
</evidence>
<dbReference type="GO" id="GO:0046872">
    <property type="term" value="F:metal ion binding"/>
    <property type="evidence" value="ECO:0007669"/>
    <property type="project" value="UniProtKB-KW"/>
</dbReference>
<dbReference type="InterPro" id="IPR001762">
    <property type="entry name" value="Disintegrin_dom"/>
</dbReference>
<dbReference type="InterPro" id="IPR036436">
    <property type="entry name" value="Disintegrin_dom_sf"/>
</dbReference>
<comment type="function">
    <text evidence="2">Probable zinc protease.</text>
</comment>
<dbReference type="InParanoid" id="A0A1E1KCX5"/>
<dbReference type="InterPro" id="IPR001590">
    <property type="entry name" value="Peptidase_M12B"/>
</dbReference>
<keyword evidence="11" id="KW-1185">Reference proteome</keyword>
<evidence type="ECO:0000259" key="8">
    <source>
        <dbReference type="PROSITE" id="PS50214"/>
    </source>
</evidence>
<feature type="active site" evidence="4">
    <location>
        <position position="423"/>
    </location>
</feature>
<dbReference type="PANTHER" id="PTHR11905:SF222">
    <property type="entry name" value="ADAM FAMILY OF METALLOPROTEASE ADM-A (AFU_ORTHOLOGUE AFUA_6G14420)"/>
    <property type="match status" value="1"/>
</dbReference>
<keyword evidence="10" id="KW-0482">Metalloprotease</keyword>
<dbReference type="SMART" id="SM00050">
    <property type="entry name" value="DISIN"/>
    <property type="match status" value="1"/>
</dbReference>
<feature type="region of interest" description="Disordered" evidence="5">
    <location>
        <begin position="194"/>
        <end position="225"/>
    </location>
</feature>
<dbReference type="InterPro" id="IPR034028">
    <property type="entry name" value="ZnMc_ADAM_fungal"/>
</dbReference>
<name>A0A1E1KCX5_9HELO</name>
<feature type="binding site" evidence="4">
    <location>
        <position position="426"/>
    </location>
    <ligand>
        <name>Zn(2+)</name>
        <dbReference type="ChEBI" id="CHEBI:29105"/>
        <note>catalytic</note>
    </ligand>
</feature>
<feature type="signal peptide" evidence="7">
    <location>
        <begin position="1"/>
        <end position="30"/>
    </location>
</feature>
<comment type="caution">
    <text evidence="4">Lacks conserved residue(s) required for the propagation of feature annotation.</text>
</comment>
<gene>
    <name evidence="10" type="ORF">RCO7_08829</name>
</gene>
<keyword evidence="10" id="KW-0645">Protease</keyword>
<dbReference type="FunFam" id="4.10.70.10:FF:000003">
    <property type="entry name" value="Disintegrin and metalloproteinase domain-containing protein 17"/>
    <property type="match status" value="1"/>
</dbReference>
<dbReference type="PROSITE" id="PS51257">
    <property type="entry name" value="PROKAR_LIPOPROTEIN"/>
    <property type="match status" value="1"/>
</dbReference>
<feature type="binding site" evidence="4">
    <location>
        <position position="422"/>
    </location>
    <ligand>
        <name>Zn(2+)</name>
        <dbReference type="ChEBI" id="CHEBI:29105"/>
        <note>catalytic</note>
    </ligand>
</feature>
<feature type="chain" id="PRO_5009445819" description="Disintegrin and metalloproteinase domain-containing protein B" evidence="7">
    <location>
        <begin position="31"/>
        <end position="783"/>
    </location>
</feature>
<feature type="domain" description="Peptidase M12B" evidence="9">
    <location>
        <begin position="272"/>
        <end position="482"/>
    </location>
</feature>
<feature type="compositionally biased region" description="Polar residues" evidence="5">
    <location>
        <begin position="767"/>
        <end position="776"/>
    </location>
</feature>
<dbReference type="Gene3D" id="4.10.70.10">
    <property type="entry name" value="Disintegrin domain"/>
    <property type="match status" value="1"/>
</dbReference>
<sequence>MRFFSCSSFEVAALASGVLFTVGCVARSEARDRISHVYNVENPIIVTQSQQSHIAHDSSFDLIFNLENDAPRVKLVLEPNRNILSSTAYVNYLDGDGNVRHAEPVTRDAHKVYKGNAWIKTEEGGDDWAEAGWARVYVKRDGEAPLVEGAFTIAGEQHHIQLRSTYMQTKRDGDFHPKDEEDAERMVVYRDRDMKTRKGKRDTEEGRCQSDQLEFNTGPENPLSERDGIMGVSWNSASLGSLASRQLIPGGNSGYGDLRSSIGSTDGCPTSLKIALIGVATDCSYTASFPDAQAVRANIINIVNTASDVYERTFNVALGLQNLTISDAQCPASAADSTPWNVACTTSDDIEVKLSQFSEWRGSRRDSNAYWTLMSGCRSGSVVGIAWLGQLCVSNLRGSGQQSVTGANVVARTSSEWQVFAHESAHTFGAVHDCDASFCAAGATSQCCPLSQSGCDASGQFLMNPTSSRDMSEFSQCTVGNICSMMRSNAVRTRCLVNNVDVPTISGAQCGNGIVETGEQCDCGSAEECGADSCCDPTTCRYRGNAVCDDPNDACCSRCQFAAANTVCRASRGPCDIQEVCSGTTGSCPTDAFQPNGGSCGDAADQFCAEGQCTSRNLQCQQVVIQGTSGNYSNSCDDDLCRLRCSQSTNSQFCTQLNRNLLDGTPCNGGSCNSGRCSNGNDPATNGGGGGGGGESVGSWVSRNRGLVIGLAAGLGSLALIVLACCICSCCRKSKKRKAAAMPPQRPTMGQQQGWGGPPPPAYPSPAYTTFMNRNNPPLVRYA</sequence>
<dbReference type="SUPFAM" id="SSF55486">
    <property type="entry name" value="Metalloproteases ('zincins'), catalytic domain"/>
    <property type="match status" value="1"/>
</dbReference>
<evidence type="ECO:0000313" key="10">
    <source>
        <dbReference type="EMBL" id="CZS95906.1"/>
    </source>
</evidence>
<proteinExistence type="predicted"/>
<keyword evidence="6" id="KW-1133">Transmembrane helix</keyword>
<comment type="caution">
    <text evidence="10">The sequence shown here is derived from an EMBL/GenBank/DDBJ whole genome shotgun (WGS) entry which is preliminary data.</text>
</comment>
<accession>A0A1E1KCX5</accession>
<dbReference type="Pfam" id="PF00200">
    <property type="entry name" value="Disintegrin"/>
    <property type="match status" value="1"/>
</dbReference>
<feature type="domain" description="Disintegrin" evidence="8">
    <location>
        <begin position="507"/>
        <end position="596"/>
    </location>
</feature>
<evidence type="ECO:0000256" key="4">
    <source>
        <dbReference type="PROSITE-ProRule" id="PRU00276"/>
    </source>
</evidence>
<dbReference type="GO" id="GO:0004222">
    <property type="term" value="F:metalloendopeptidase activity"/>
    <property type="evidence" value="ECO:0007669"/>
    <property type="project" value="InterPro"/>
</dbReference>
<reference evidence="11" key="1">
    <citation type="submission" date="2016-03" db="EMBL/GenBank/DDBJ databases">
        <authorList>
            <person name="Ploux O."/>
        </authorList>
    </citation>
    <scope>NUCLEOTIDE SEQUENCE [LARGE SCALE GENOMIC DNA]</scope>
    <source>
        <strain evidence="11">UK7</strain>
    </source>
</reference>
<evidence type="ECO:0000256" key="7">
    <source>
        <dbReference type="SAM" id="SignalP"/>
    </source>
</evidence>
<evidence type="ECO:0000256" key="2">
    <source>
        <dbReference type="ARBA" id="ARBA00056552"/>
    </source>
</evidence>
<organism evidence="10 11">
    <name type="scientific">Rhynchosporium graminicola</name>
    <dbReference type="NCBI Taxonomy" id="2792576"/>
    <lineage>
        <taxon>Eukaryota</taxon>
        <taxon>Fungi</taxon>
        <taxon>Dikarya</taxon>
        <taxon>Ascomycota</taxon>
        <taxon>Pezizomycotina</taxon>
        <taxon>Leotiomycetes</taxon>
        <taxon>Helotiales</taxon>
        <taxon>Ploettnerulaceae</taxon>
        <taxon>Rhynchosporium</taxon>
    </lineage>
</organism>
<dbReference type="Pfam" id="PF13688">
    <property type="entry name" value="Reprolysin_5"/>
    <property type="match status" value="1"/>
</dbReference>
<keyword evidence="10" id="KW-0378">Hydrolase</keyword>
<dbReference type="SUPFAM" id="SSF57552">
    <property type="entry name" value="Blood coagulation inhibitor (disintegrin)"/>
    <property type="match status" value="1"/>
</dbReference>
<dbReference type="PROSITE" id="PS50214">
    <property type="entry name" value="DISINTEGRIN_2"/>
    <property type="match status" value="1"/>
</dbReference>
<feature type="transmembrane region" description="Helical" evidence="6">
    <location>
        <begin position="707"/>
        <end position="728"/>
    </location>
</feature>
<dbReference type="CDD" id="cd04271">
    <property type="entry name" value="ZnMc_ADAM_fungal"/>
    <property type="match status" value="1"/>
</dbReference>
<feature type="compositionally biased region" description="Basic and acidic residues" evidence="5">
    <location>
        <begin position="194"/>
        <end position="208"/>
    </location>
</feature>
<evidence type="ECO:0000313" key="11">
    <source>
        <dbReference type="Proteomes" id="UP000178129"/>
    </source>
</evidence>
<dbReference type="Proteomes" id="UP000178129">
    <property type="component" value="Unassembled WGS sequence"/>
</dbReference>
<evidence type="ECO:0000256" key="1">
    <source>
        <dbReference type="ARBA" id="ARBA00023157"/>
    </source>
</evidence>
<keyword evidence="1" id="KW-1015">Disulfide bond</keyword>
<dbReference type="Gene3D" id="3.40.390.10">
    <property type="entry name" value="Collagenase (Catalytic Domain)"/>
    <property type="match status" value="1"/>
</dbReference>
<keyword evidence="4" id="KW-0479">Metal-binding</keyword>
<evidence type="ECO:0000256" key="5">
    <source>
        <dbReference type="SAM" id="MobiDB-lite"/>
    </source>
</evidence>
<dbReference type="PANTHER" id="PTHR11905">
    <property type="entry name" value="ADAM A DISINTEGRIN AND METALLOPROTEASE DOMAIN"/>
    <property type="match status" value="1"/>
</dbReference>
<dbReference type="GO" id="GO:0006508">
    <property type="term" value="P:proteolysis"/>
    <property type="evidence" value="ECO:0007669"/>
    <property type="project" value="InterPro"/>
</dbReference>
<keyword evidence="4" id="KW-0862">Zinc</keyword>
<protein>
    <recommendedName>
        <fullName evidence="3">Disintegrin and metalloproteinase domain-containing protein B</fullName>
    </recommendedName>
</protein>
<feature type="compositionally biased region" description="Polar residues" evidence="5">
    <location>
        <begin position="209"/>
        <end position="219"/>
    </location>
</feature>
<keyword evidence="7" id="KW-0732">Signal</keyword>
<dbReference type="InterPro" id="IPR024079">
    <property type="entry name" value="MetalloPept_cat_dom_sf"/>
</dbReference>
<dbReference type="AlphaFoldDB" id="A0A1E1KCX5"/>
<dbReference type="EMBL" id="FJUW01000011">
    <property type="protein sequence ID" value="CZS95906.1"/>
    <property type="molecule type" value="Genomic_DNA"/>
</dbReference>
<evidence type="ECO:0000256" key="6">
    <source>
        <dbReference type="SAM" id="Phobius"/>
    </source>
</evidence>
<keyword evidence="6" id="KW-0812">Transmembrane</keyword>
<keyword evidence="6" id="KW-0472">Membrane</keyword>
<feature type="region of interest" description="Disordered" evidence="5">
    <location>
        <begin position="741"/>
        <end position="783"/>
    </location>
</feature>
<feature type="binding site" evidence="4">
    <location>
        <position position="432"/>
    </location>
    <ligand>
        <name>Zn(2+)</name>
        <dbReference type="ChEBI" id="CHEBI:29105"/>
        <note>catalytic</note>
    </ligand>
</feature>
<dbReference type="STRING" id="914237.A0A1E1KCX5"/>
<evidence type="ECO:0000259" key="9">
    <source>
        <dbReference type="PROSITE" id="PS50215"/>
    </source>
</evidence>
<dbReference type="PROSITE" id="PS50215">
    <property type="entry name" value="ADAM_MEPRO"/>
    <property type="match status" value="1"/>
</dbReference>